<dbReference type="Pfam" id="PF00145">
    <property type="entry name" value="DNA_methylase"/>
    <property type="match status" value="1"/>
</dbReference>
<evidence type="ECO:0000256" key="7">
    <source>
        <dbReference type="RuleBase" id="RU000417"/>
    </source>
</evidence>
<evidence type="ECO:0000256" key="6">
    <source>
        <dbReference type="RuleBase" id="RU000416"/>
    </source>
</evidence>
<dbReference type="NCBIfam" id="TIGR00675">
    <property type="entry name" value="dcm"/>
    <property type="match status" value="1"/>
</dbReference>
<evidence type="ECO:0000313" key="8">
    <source>
        <dbReference type="EMBL" id="ORO49888.1"/>
    </source>
</evidence>
<dbReference type="Proteomes" id="UP000193030">
    <property type="component" value="Unassembled WGS sequence"/>
</dbReference>
<dbReference type="PROSITE" id="PS00094">
    <property type="entry name" value="C5_MTASE_1"/>
    <property type="match status" value="1"/>
</dbReference>
<dbReference type="GO" id="GO:0032259">
    <property type="term" value="P:methylation"/>
    <property type="evidence" value="ECO:0007669"/>
    <property type="project" value="UniProtKB-KW"/>
</dbReference>
<dbReference type="RefSeq" id="WP_084874264.1">
    <property type="nucleotide sequence ID" value="NZ_NCUG01000014.1"/>
</dbReference>
<evidence type="ECO:0000256" key="1">
    <source>
        <dbReference type="ARBA" id="ARBA00022603"/>
    </source>
</evidence>
<proteinExistence type="inferred from homology"/>
<organism evidence="8 9">
    <name type="scientific">Streptococcus oralis subsp. tigurinus</name>
    <dbReference type="NCBI Taxonomy" id="1077464"/>
    <lineage>
        <taxon>Bacteria</taxon>
        <taxon>Bacillati</taxon>
        <taxon>Bacillota</taxon>
        <taxon>Bacilli</taxon>
        <taxon>Lactobacillales</taxon>
        <taxon>Streptococcaceae</taxon>
        <taxon>Streptococcus</taxon>
    </lineage>
</organism>
<dbReference type="InterPro" id="IPR029063">
    <property type="entry name" value="SAM-dependent_MTases_sf"/>
</dbReference>
<dbReference type="PROSITE" id="PS00095">
    <property type="entry name" value="C5_MTASE_2"/>
    <property type="match status" value="1"/>
</dbReference>
<dbReference type="InterPro" id="IPR018117">
    <property type="entry name" value="C5_DNA_meth_AS"/>
</dbReference>
<protein>
    <recommendedName>
        <fullName evidence="7">Cytosine-specific methyltransferase</fullName>
        <ecNumber evidence="7">2.1.1.37</ecNumber>
    </recommendedName>
</protein>
<dbReference type="AlphaFoldDB" id="A0A1X1GSN4"/>
<dbReference type="PANTHER" id="PTHR10629">
    <property type="entry name" value="CYTOSINE-SPECIFIC METHYLTRANSFERASE"/>
    <property type="match status" value="1"/>
</dbReference>
<dbReference type="Gene3D" id="3.90.120.10">
    <property type="entry name" value="DNA Methylase, subunit A, domain 2"/>
    <property type="match status" value="2"/>
</dbReference>
<dbReference type="SUPFAM" id="SSF53335">
    <property type="entry name" value="S-adenosyl-L-methionine-dependent methyltransferases"/>
    <property type="match status" value="1"/>
</dbReference>
<feature type="active site" evidence="5">
    <location>
        <position position="96"/>
    </location>
</feature>
<keyword evidence="2 5" id="KW-0808">Transferase</keyword>
<evidence type="ECO:0000256" key="5">
    <source>
        <dbReference type="PROSITE-ProRule" id="PRU01016"/>
    </source>
</evidence>
<accession>A0A1X1GSN4</accession>
<evidence type="ECO:0000256" key="3">
    <source>
        <dbReference type="ARBA" id="ARBA00022691"/>
    </source>
</evidence>
<keyword evidence="4" id="KW-0680">Restriction system</keyword>
<dbReference type="InterPro" id="IPR050390">
    <property type="entry name" value="C5-Methyltransferase"/>
</dbReference>
<dbReference type="GO" id="GO:0003886">
    <property type="term" value="F:DNA (cytosine-5-)-methyltransferase activity"/>
    <property type="evidence" value="ECO:0007669"/>
    <property type="project" value="UniProtKB-EC"/>
</dbReference>
<comment type="similarity">
    <text evidence="5 6">Belongs to the class I-like SAM-binding methyltransferase superfamily. C5-methyltransferase family.</text>
</comment>
<dbReference type="PROSITE" id="PS51679">
    <property type="entry name" value="SAM_MT_C5"/>
    <property type="match status" value="1"/>
</dbReference>
<name>A0A1X1GSN4_STROR</name>
<evidence type="ECO:0000313" key="9">
    <source>
        <dbReference type="Proteomes" id="UP000193030"/>
    </source>
</evidence>
<keyword evidence="1 5" id="KW-0489">Methyltransferase</keyword>
<dbReference type="GO" id="GO:0044027">
    <property type="term" value="P:negative regulation of gene expression via chromosomal CpG island methylation"/>
    <property type="evidence" value="ECO:0007669"/>
    <property type="project" value="TreeGrafter"/>
</dbReference>
<dbReference type="Gene3D" id="3.40.50.150">
    <property type="entry name" value="Vaccinia Virus protein VP39"/>
    <property type="match status" value="1"/>
</dbReference>
<evidence type="ECO:0000256" key="4">
    <source>
        <dbReference type="ARBA" id="ARBA00022747"/>
    </source>
</evidence>
<comment type="catalytic activity">
    <reaction evidence="7">
        <text>a 2'-deoxycytidine in DNA + S-adenosyl-L-methionine = a 5-methyl-2'-deoxycytidine in DNA + S-adenosyl-L-homocysteine + H(+)</text>
        <dbReference type="Rhea" id="RHEA:13681"/>
        <dbReference type="Rhea" id="RHEA-COMP:11369"/>
        <dbReference type="Rhea" id="RHEA-COMP:11370"/>
        <dbReference type="ChEBI" id="CHEBI:15378"/>
        <dbReference type="ChEBI" id="CHEBI:57856"/>
        <dbReference type="ChEBI" id="CHEBI:59789"/>
        <dbReference type="ChEBI" id="CHEBI:85452"/>
        <dbReference type="ChEBI" id="CHEBI:85454"/>
        <dbReference type="EC" id="2.1.1.37"/>
    </reaction>
</comment>
<gene>
    <name evidence="8" type="ORF">B7725_01585</name>
</gene>
<dbReference type="EC" id="2.1.1.37" evidence="7"/>
<dbReference type="PANTHER" id="PTHR10629:SF52">
    <property type="entry name" value="DNA (CYTOSINE-5)-METHYLTRANSFERASE 1"/>
    <property type="match status" value="1"/>
</dbReference>
<comment type="caution">
    <text evidence="8">The sequence shown here is derived from an EMBL/GenBank/DDBJ whole genome shotgun (WGS) entry which is preliminary data.</text>
</comment>
<reference evidence="8 9" key="1">
    <citation type="journal article" date="2016" name="Eur. J. Clin. Microbiol. Infect. Dis.">
        <title>Whole genome sequencing as a tool for phylogenetic analysis of clinical strains of Mitis group streptococci.</title>
        <authorList>
            <person name="Rasmussen L.H."/>
            <person name="Dargis R."/>
            <person name="Hojholt K."/>
            <person name="Christensen J.J."/>
            <person name="Skovgaard O."/>
            <person name="Justesen U.S."/>
            <person name="Rosenvinge F.S."/>
            <person name="Moser C."/>
            <person name="Lukjancenko O."/>
            <person name="Rasmussen S."/>
            <person name="Nielsen X.C."/>
        </authorList>
    </citation>
    <scope>NUCLEOTIDE SEQUENCE [LARGE SCALE GENOMIC DNA]</scope>
    <source>
        <strain evidence="8 9">OD_314165_09</strain>
    </source>
</reference>
<sequence>MPYAIDLFCGAGGFSEGILQAGFDILFSSDRSPMVQETYVNRHQQLGLEEGVDTHFELADIKELTSERIFEVINNLRYGNIFKPGDIDVIFGGPPCQGFSRLGKRDASDPRNMLFHEYLRIIRDIRPKYVVMENVTGILDMLMLDFPSVVRDESYLGQNLVKEILEKELQELGYSLLDVQVLNAANFGVPQQRNRVVFLAYRNDVHPLDYPESNKLPEVTVRQALNGLYDTKNNDNLSEFARNRIQGETPTIAGKNIPRKRITNMEKSRHDILVSQRFSLYKPGENTRAVINRLKSEGINLRDTCPELFNESLFQVNLAINTKAIHDTLMELKLFNDNFKASRWLHFTNRQLAILSSLINNEHEITKVLKSLANRLNTTLEQANTFWETVQPLLNREYDADAFHHLLMNGEITDKIGEAILTRKSIRTRLNPDSISPTIVTLPDDFIHPYFDRVLTVREMARLQSFDDSFEFLGKRTTGGDKRSQETPQFTQVGNAVPPLLARAVALKVKEAIETN</sequence>
<dbReference type="EMBL" id="NCUG01000014">
    <property type="protein sequence ID" value="ORO49888.1"/>
    <property type="molecule type" value="Genomic_DNA"/>
</dbReference>
<dbReference type="GO" id="GO:0009307">
    <property type="term" value="P:DNA restriction-modification system"/>
    <property type="evidence" value="ECO:0007669"/>
    <property type="project" value="UniProtKB-KW"/>
</dbReference>
<keyword evidence="3 5" id="KW-0949">S-adenosyl-L-methionine</keyword>
<dbReference type="GO" id="GO:0003677">
    <property type="term" value="F:DNA binding"/>
    <property type="evidence" value="ECO:0007669"/>
    <property type="project" value="TreeGrafter"/>
</dbReference>
<dbReference type="PRINTS" id="PR00105">
    <property type="entry name" value="C5METTRFRASE"/>
</dbReference>
<dbReference type="InterPro" id="IPR031303">
    <property type="entry name" value="C5_meth_CS"/>
</dbReference>
<dbReference type="InterPro" id="IPR001525">
    <property type="entry name" value="C5_MeTfrase"/>
</dbReference>
<evidence type="ECO:0000256" key="2">
    <source>
        <dbReference type="ARBA" id="ARBA00022679"/>
    </source>
</evidence>